<dbReference type="SUPFAM" id="SSF53756">
    <property type="entry name" value="UDP-Glycosyltransferase/glycogen phosphorylase"/>
    <property type="match status" value="1"/>
</dbReference>
<dbReference type="STRING" id="351160.RCIX1261"/>
<dbReference type="OrthoDB" id="132546at2157"/>
<accession>Q0W4Y4</accession>
<dbReference type="CAZy" id="GT4">
    <property type="family name" value="Glycosyltransferase Family 4"/>
</dbReference>
<sequence>MRICLVNALFHPFSGGVEKHMYELSRELVKQGVDVTIVTARLSGLPAYEEIDGVRVHRVPCLEIRVPGLYPPPYIVSPLFSFYLRKLDKQYNFDIIHLQNRFFPDFDTAAIYARLAKKPFMMTIHNARPVGIAPQITVFGLAYDWLIGRWPFALADRIIAVSEWVRGDIAKYWINKDKIIPVHNGINVKDFRPTDAMRVRTQYGIGKDPMLLFVGRMITQKGIPYLIDAMPAVLEKHPDVKLFLVGRGNALPGLKKKVAQMGLEKSVLFSGYLSEEQLKETYGTCDIFVLPSVWEVLPIAILEAMSSAKPVVCTTAGGNRELVRDGVNGYVVPMRDPGALAAKINELLSDKVKMAEMGRQSRAIAEAEFDWKLIAAKTKKVYEDLLRQKRRTP</sequence>
<keyword evidence="3" id="KW-0328">Glycosyltransferase</keyword>
<dbReference type="Pfam" id="PF00534">
    <property type="entry name" value="Glycos_transf_1"/>
    <property type="match status" value="1"/>
</dbReference>
<gene>
    <name evidence="3" type="ORF">RCIX1261</name>
</gene>
<dbReference type="CDD" id="cd03801">
    <property type="entry name" value="GT4_PimA-like"/>
    <property type="match status" value="1"/>
</dbReference>
<dbReference type="InterPro" id="IPR028098">
    <property type="entry name" value="Glyco_trans_4-like_N"/>
</dbReference>
<keyword evidence="3" id="KW-0808">Transferase</keyword>
<dbReference type="PANTHER" id="PTHR45947:SF3">
    <property type="entry name" value="SULFOQUINOVOSYL TRANSFERASE SQD2"/>
    <property type="match status" value="1"/>
</dbReference>
<dbReference type="GO" id="GO:0016758">
    <property type="term" value="F:hexosyltransferase activity"/>
    <property type="evidence" value="ECO:0007669"/>
    <property type="project" value="TreeGrafter"/>
</dbReference>
<dbReference type="Proteomes" id="UP000000663">
    <property type="component" value="Chromosome"/>
</dbReference>
<organism evidence="3 4">
    <name type="scientific">Methanocella arvoryzae (strain DSM 22066 / NBRC 105507 / MRE50)</name>
    <dbReference type="NCBI Taxonomy" id="351160"/>
    <lineage>
        <taxon>Archaea</taxon>
        <taxon>Methanobacteriati</taxon>
        <taxon>Methanobacteriota</taxon>
        <taxon>Stenosarchaea group</taxon>
        <taxon>Methanomicrobia</taxon>
        <taxon>Methanocellales</taxon>
        <taxon>Methanocellaceae</taxon>
        <taxon>Methanocella</taxon>
    </lineage>
</organism>
<name>Q0W4Y4_METAR</name>
<proteinExistence type="predicted"/>
<evidence type="ECO:0000313" key="3">
    <source>
        <dbReference type="EMBL" id="CAJ36559.1"/>
    </source>
</evidence>
<dbReference type="RefSeq" id="WP_012035986.1">
    <property type="nucleotide sequence ID" value="NC_009464.1"/>
</dbReference>
<dbReference type="GeneID" id="5142930"/>
<evidence type="ECO:0000313" key="4">
    <source>
        <dbReference type="Proteomes" id="UP000000663"/>
    </source>
</evidence>
<dbReference type="Pfam" id="PF13439">
    <property type="entry name" value="Glyco_transf_4"/>
    <property type="match status" value="1"/>
</dbReference>
<evidence type="ECO:0000259" key="1">
    <source>
        <dbReference type="Pfam" id="PF00534"/>
    </source>
</evidence>
<dbReference type="InterPro" id="IPR050194">
    <property type="entry name" value="Glycosyltransferase_grp1"/>
</dbReference>
<reference evidence="3 4" key="1">
    <citation type="journal article" date="2006" name="Science">
        <title>Genome of rice cluster I archaea -- the key methane producers in the rice rhizosphere.</title>
        <authorList>
            <person name="Erkel C."/>
            <person name="Kube M."/>
            <person name="Reinhardt R."/>
            <person name="Liesack W."/>
        </authorList>
    </citation>
    <scope>NUCLEOTIDE SEQUENCE [LARGE SCALE GENOMIC DNA]</scope>
    <source>
        <strain evidence="4">DSM 22066 / NBRC 105507 / MRE50</strain>
    </source>
</reference>
<evidence type="ECO:0000259" key="2">
    <source>
        <dbReference type="Pfam" id="PF13439"/>
    </source>
</evidence>
<keyword evidence="4" id="KW-1185">Reference proteome</keyword>
<dbReference type="Gene3D" id="3.40.50.2000">
    <property type="entry name" value="Glycogen Phosphorylase B"/>
    <property type="match status" value="2"/>
</dbReference>
<dbReference type="KEGG" id="rci:RCIX1261"/>
<dbReference type="PANTHER" id="PTHR45947">
    <property type="entry name" value="SULFOQUINOVOSYL TRANSFERASE SQD2"/>
    <property type="match status" value="1"/>
</dbReference>
<feature type="domain" description="Glycosyl transferase family 1" evidence="1">
    <location>
        <begin position="202"/>
        <end position="362"/>
    </location>
</feature>
<feature type="domain" description="Glycosyltransferase subfamily 4-like N-terminal" evidence="2">
    <location>
        <begin position="15"/>
        <end position="188"/>
    </location>
</feature>
<dbReference type="AlphaFoldDB" id="Q0W4Y4"/>
<dbReference type="EC" id="2.4.1.-" evidence="3"/>
<dbReference type="EMBL" id="AM114193">
    <property type="protein sequence ID" value="CAJ36559.1"/>
    <property type="molecule type" value="Genomic_DNA"/>
</dbReference>
<protein>
    <submittedName>
        <fullName evidence="3">Glycosyltransferase (Group 1)</fullName>
        <ecNumber evidence="3">2.4.1.-</ecNumber>
    </submittedName>
</protein>
<dbReference type="eggNOG" id="arCOG01403">
    <property type="taxonomic scope" value="Archaea"/>
</dbReference>
<dbReference type="PATRIC" id="fig|351160.9.peg.1696"/>
<dbReference type="InterPro" id="IPR001296">
    <property type="entry name" value="Glyco_trans_1"/>
</dbReference>